<name>Q0FWS9_SALBH</name>
<reference evidence="2 3" key="1">
    <citation type="journal article" date="2010" name="J. Bacteriol.">
        <title>Genome sequences of Pelagibaca bermudensis HTCC2601T and Maritimibacter alkaliphilus HTCC2654T, the type strains of two marine Roseobacter genera.</title>
        <authorList>
            <person name="Thrash J.C."/>
            <person name="Cho J.C."/>
            <person name="Ferriera S."/>
            <person name="Johnson J."/>
            <person name="Vergin K.L."/>
            <person name="Giovannoni S.J."/>
        </authorList>
    </citation>
    <scope>NUCLEOTIDE SEQUENCE [LARGE SCALE GENOMIC DNA]</scope>
    <source>
        <strain evidence="3">DSM 26914 / JCM 13377 / KCTC 12554 / HTCC2601</strain>
    </source>
</reference>
<dbReference type="EMBL" id="AATQ01000001">
    <property type="protein sequence ID" value="EAU48473.1"/>
    <property type="molecule type" value="Genomic_DNA"/>
</dbReference>
<evidence type="ECO:0000313" key="3">
    <source>
        <dbReference type="Proteomes" id="UP000006230"/>
    </source>
</evidence>
<dbReference type="HOGENOM" id="CLU_3409872_0_0_5"/>
<proteinExistence type="predicted"/>
<sequence length="29" mass="3122">MGGHARGRGPIHQGKRLWDPLTASAPTPR</sequence>
<dbReference type="AlphaFoldDB" id="Q0FWS9"/>
<keyword evidence="3" id="KW-1185">Reference proteome</keyword>
<comment type="caution">
    <text evidence="2">The sequence shown here is derived from an EMBL/GenBank/DDBJ whole genome shotgun (WGS) entry which is preliminary data.</text>
</comment>
<organism evidence="2 3">
    <name type="scientific">Salipiger bermudensis (strain DSM 26914 / JCM 13377 / KCTC 12554 / HTCC2601)</name>
    <name type="common">Pelagibaca bermudensis</name>
    <dbReference type="NCBI Taxonomy" id="314265"/>
    <lineage>
        <taxon>Bacteria</taxon>
        <taxon>Pseudomonadati</taxon>
        <taxon>Pseudomonadota</taxon>
        <taxon>Alphaproteobacteria</taxon>
        <taxon>Rhodobacterales</taxon>
        <taxon>Roseobacteraceae</taxon>
        <taxon>Salipiger</taxon>
    </lineage>
</organism>
<feature type="compositionally biased region" description="Basic residues" evidence="1">
    <location>
        <begin position="1"/>
        <end position="15"/>
    </location>
</feature>
<evidence type="ECO:0000256" key="1">
    <source>
        <dbReference type="SAM" id="MobiDB-lite"/>
    </source>
</evidence>
<dbReference type="Proteomes" id="UP000006230">
    <property type="component" value="Unassembled WGS sequence"/>
</dbReference>
<protein>
    <submittedName>
        <fullName evidence="2">Uncharacterized protein</fullName>
    </submittedName>
</protein>
<gene>
    <name evidence="2" type="ORF">R2601_02833</name>
</gene>
<evidence type="ECO:0000313" key="2">
    <source>
        <dbReference type="EMBL" id="EAU48473.1"/>
    </source>
</evidence>
<dbReference type="STRING" id="314265.R2601_02833"/>
<feature type="region of interest" description="Disordered" evidence="1">
    <location>
        <begin position="1"/>
        <end position="29"/>
    </location>
</feature>
<accession>Q0FWS9</accession>